<dbReference type="PROSITE" id="PS51059">
    <property type="entry name" value="PARP_CATALYTIC"/>
    <property type="match status" value="1"/>
</dbReference>
<gene>
    <name evidence="8" type="ORF">BRAA05T19962Z</name>
</gene>
<evidence type="ECO:0000256" key="4">
    <source>
        <dbReference type="ARBA" id="ARBA00023242"/>
    </source>
</evidence>
<feature type="domain" description="RST" evidence="7">
    <location>
        <begin position="429"/>
        <end position="501"/>
    </location>
</feature>
<name>A0A3P5ZDE7_BRACM</name>
<evidence type="ECO:0000259" key="7">
    <source>
        <dbReference type="PROSITE" id="PS51879"/>
    </source>
</evidence>
<evidence type="ECO:0000259" key="5">
    <source>
        <dbReference type="PROSITE" id="PS50918"/>
    </source>
</evidence>
<keyword evidence="2" id="KW-0217">Developmental protein</keyword>
<dbReference type="Pfam" id="PF23467">
    <property type="entry name" value="WWE_5"/>
    <property type="match status" value="1"/>
</dbReference>
<dbReference type="GO" id="GO:0003950">
    <property type="term" value="F:NAD+ poly-ADP-ribosyltransferase activity"/>
    <property type="evidence" value="ECO:0007669"/>
    <property type="project" value="InterPro"/>
</dbReference>
<dbReference type="PROSITE" id="PS51879">
    <property type="entry name" value="RST"/>
    <property type="match status" value="1"/>
</dbReference>
<protein>
    <recommendedName>
        <fullName evidence="9">Poly [ADP-ribose] polymerase</fullName>
    </recommendedName>
</protein>
<dbReference type="GO" id="GO:0005634">
    <property type="term" value="C:nucleus"/>
    <property type="evidence" value="ECO:0007669"/>
    <property type="project" value="UniProtKB-SubCell"/>
</dbReference>
<dbReference type="InterPro" id="IPR022003">
    <property type="entry name" value="RST"/>
</dbReference>
<evidence type="ECO:0000256" key="2">
    <source>
        <dbReference type="ARBA" id="ARBA00022473"/>
    </source>
</evidence>
<dbReference type="EMBL" id="LR031570">
    <property type="protein sequence ID" value="VDC70248.1"/>
    <property type="molecule type" value="Genomic_DNA"/>
</dbReference>
<dbReference type="InterPro" id="IPR057823">
    <property type="entry name" value="WWE_RCD1"/>
</dbReference>
<dbReference type="Gene3D" id="3.90.228.10">
    <property type="match status" value="1"/>
</dbReference>
<dbReference type="InterPro" id="IPR012317">
    <property type="entry name" value="Poly(ADP-ribose)pol_cat_dom"/>
</dbReference>
<dbReference type="PROSITE" id="PS50918">
    <property type="entry name" value="WWE"/>
    <property type="match status" value="1"/>
</dbReference>
<evidence type="ECO:0000259" key="6">
    <source>
        <dbReference type="PROSITE" id="PS51059"/>
    </source>
</evidence>
<dbReference type="Pfam" id="PF12174">
    <property type="entry name" value="RST"/>
    <property type="match status" value="1"/>
</dbReference>
<accession>A0A3P5ZDE7</accession>
<comment type="subcellular location">
    <subcellularLocation>
        <location evidence="1">Nucleus</location>
    </subcellularLocation>
</comment>
<proteinExistence type="predicted"/>
<evidence type="ECO:0000313" key="8">
    <source>
        <dbReference type="EMBL" id="VDC70248.1"/>
    </source>
</evidence>
<reference evidence="8" key="1">
    <citation type="submission" date="2018-11" db="EMBL/GenBank/DDBJ databases">
        <authorList>
            <consortium name="Genoscope - CEA"/>
            <person name="William W."/>
        </authorList>
    </citation>
    <scope>NUCLEOTIDE SEQUENCE</scope>
</reference>
<dbReference type="PANTHER" id="PTHR32263:SF40">
    <property type="entry name" value="POLY [ADP-RIBOSE] POLYMERASE"/>
    <property type="match status" value="1"/>
</dbReference>
<evidence type="ECO:0000256" key="1">
    <source>
        <dbReference type="ARBA" id="ARBA00004123"/>
    </source>
</evidence>
<evidence type="ECO:0008006" key="9">
    <source>
        <dbReference type="Google" id="ProtNLM"/>
    </source>
</evidence>
<dbReference type="InterPro" id="IPR044964">
    <property type="entry name" value="RCD1/SRO1-5"/>
</dbReference>
<feature type="domain" description="WWE" evidence="5">
    <location>
        <begin position="52"/>
        <end position="141"/>
    </location>
</feature>
<organism evidence="8">
    <name type="scientific">Brassica campestris</name>
    <name type="common">Field mustard</name>
    <dbReference type="NCBI Taxonomy" id="3711"/>
    <lineage>
        <taxon>Eukaryota</taxon>
        <taxon>Viridiplantae</taxon>
        <taxon>Streptophyta</taxon>
        <taxon>Embryophyta</taxon>
        <taxon>Tracheophyta</taxon>
        <taxon>Spermatophyta</taxon>
        <taxon>Magnoliopsida</taxon>
        <taxon>eudicotyledons</taxon>
        <taxon>Gunneridae</taxon>
        <taxon>Pentapetalae</taxon>
        <taxon>rosids</taxon>
        <taxon>malvids</taxon>
        <taxon>Brassicales</taxon>
        <taxon>Brassicaceae</taxon>
        <taxon>Brassiceae</taxon>
        <taxon>Brassica</taxon>
    </lineage>
</organism>
<keyword evidence="4" id="KW-0539">Nucleus</keyword>
<dbReference type="InterPro" id="IPR004170">
    <property type="entry name" value="WWE_dom"/>
</dbReference>
<dbReference type="PANTHER" id="PTHR32263">
    <property type="entry name" value="INACTIVE POLY [ADP-RIBOSE] POLYMERASE SRO4-RELATED"/>
    <property type="match status" value="1"/>
</dbReference>
<sequence length="531" mass="59409">MESNFVKVLDSSFKYGPGKKRKHPDYYDSGRSFAKLQCVVLSPTEKLNSGNKVNASENLSGKSLVRYYSYFKKTGVPKRVMFYENGEWTDLPDHVICSIKNDLEAKRAVIEVNWSGRCFVLDFLHMHRLDLETGVRTHLAWIDIAGKCFFPQVNERDCEEDQCEIKLHLEVDVNGVVQPSLDESSEDSCSSIGTNMFSGLKPADEEEVDVEAVKEKFVLGMATLGDVELLNAYRFSGDIAKARQSLFNKQADITKSRRGDANIRYAWVPVKKKLLSSVMKHGLGVGGEFIKKSKYGVGVHLTAANCPYFSATHCDIDENGVRHMVLCRVIMGNMEPLRGDRAQFFTGGEEYDNGVDNVLSPKHYLVWNMNVNTHVISPFTLKKNILNITFFVAYTVFAGGLLSENSRLTLEGAKGSVSNGTGRVTNGDKSAGSALMPYPLLFNAISSKVAQEEMDLITSDYQQLREKKISREEFSRKLRVIVGDDDLLRTTITSLQRLPSMKMKPVPVSPEPSSWHAWGLPALELNNHDCV</sequence>
<feature type="domain" description="PARP catalytic" evidence="6">
    <location>
        <begin position="183"/>
        <end position="403"/>
    </location>
</feature>
<evidence type="ECO:0000256" key="3">
    <source>
        <dbReference type="ARBA" id="ARBA00023016"/>
    </source>
</evidence>
<dbReference type="AlphaFoldDB" id="A0A3P5ZDE7"/>
<dbReference type="SUPFAM" id="SSF56399">
    <property type="entry name" value="ADP-ribosylation"/>
    <property type="match status" value="1"/>
</dbReference>
<keyword evidence="3" id="KW-0346">Stress response</keyword>